<dbReference type="EMBL" id="JAVREN010000004">
    <property type="protein sequence ID" value="MDT0306211.1"/>
    <property type="molecule type" value="Genomic_DNA"/>
</dbReference>
<protein>
    <submittedName>
        <fullName evidence="3">MerR family transcriptional regulator</fullName>
    </submittedName>
</protein>
<gene>
    <name evidence="3" type="ORF">RM780_04445</name>
</gene>
<dbReference type="Gene3D" id="1.10.1660.10">
    <property type="match status" value="1"/>
</dbReference>
<accession>A0ABU2L3S2</accession>
<dbReference type="RefSeq" id="WP_311629130.1">
    <property type="nucleotide sequence ID" value="NZ_JAVREN010000004.1"/>
</dbReference>
<dbReference type="InterPro" id="IPR000551">
    <property type="entry name" value="MerR-type_HTH_dom"/>
</dbReference>
<keyword evidence="4" id="KW-1185">Reference proteome</keyword>
<dbReference type="PANTHER" id="PTHR30204:SF93">
    <property type="entry name" value="HTH MERR-TYPE DOMAIN-CONTAINING PROTEIN"/>
    <property type="match status" value="1"/>
</dbReference>
<keyword evidence="1" id="KW-0238">DNA-binding</keyword>
<sequence>MSDPTEVLTIGELARRTGLPVRTIRFWSDSGLVEPTDRTAGGFRLYDAAAAARLDLVRTLRELGLDLEAVRRVLDRQATVRDVARAHVRALDAEIRTLRVRRAVLDRVARHGGTTEEMRLMHELARMSADERQRIIDDFVRETFEGVEAEEPGAQIAHAMRSMPARLPEDPTAEQVEAWVELAELVGDEEFRARVRAMAVAGAQGTAEQPQGPDPAVVMEHAGRAAREEIAPDSPEGREILERITGPGLGAAERAELADRLATFTDRRVERYWQLLGILNGWPPRPSGVPAFEWLIAALRAPAAS</sequence>
<dbReference type="PANTHER" id="PTHR30204">
    <property type="entry name" value="REDOX-CYCLING DRUG-SENSING TRANSCRIPTIONAL ACTIVATOR SOXR"/>
    <property type="match status" value="1"/>
</dbReference>
<evidence type="ECO:0000313" key="4">
    <source>
        <dbReference type="Proteomes" id="UP001183388"/>
    </source>
</evidence>
<dbReference type="InterPro" id="IPR009061">
    <property type="entry name" value="DNA-bd_dom_put_sf"/>
</dbReference>
<dbReference type="SMART" id="SM00422">
    <property type="entry name" value="HTH_MERR"/>
    <property type="match status" value="1"/>
</dbReference>
<dbReference type="PRINTS" id="PR00040">
    <property type="entry name" value="HTHMERR"/>
</dbReference>
<evidence type="ECO:0000256" key="1">
    <source>
        <dbReference type="ARBA" id="ARBA00023125"/>
    </source>
</evidence>
<evidence type="ECO:0000313" key="3">
    <source>
        <dbReference type="EMBL" id="MDT0306211.1"/>
    </source>
</evidence>
<reference evidence="4" key="1">
    <citation type="submission" date="2023-07" db="EMBL/GenBank/DDBJ databases">
        <title>30 novel species of actinomycetes from the DSMZ collection.</title>
        <authorList>
            <person name="Nouioui I."/>
        </authorList>
    </citation>
    <scope>NUCLEOTIDE SEQUENCE [LARGE SCALE GENOMIC DNA]</scope>
    <source>
        <strain evidence="4">DSM 44917</strain>
    </source>
</reference>
<feature type="domain" description="HTH merR-type" evidence="2">
    <location>
        <begin position="7"/>
        <end position="76"/>
    </location>
</feature>
<evidence type="ECO:0000259" key="2">
    <source>
        <dbReference type="PROSITE" id="PS50937"/>
    </source>
</evidence>
<organism evidence="3 4">
    <name type="scientific">Streptomyces boetiae</name>
    <dbReference type="NCBI Taxonomy" id="3075541"/>
    <lineage>
        <taxon>Bacteria</taxon>
        <taxon>Bacillati</taxon>
        <taxon>Actinomycetota</taxon>
        <taxon>Actinomycetes</taxon>
        <taxon>Kitasatosporales</taxon>
        <taxon>Streptomycetaceae</taxon>
        <taxon>Streptomyces</taxon>
    </lineage>
</organism>
<comment type="caution">
    <text evidence="3">The sequence shown here is derived from an EMBL/GenBank/DDBJ whole genome shotgun (WGS) entry which is preliminary data.</text>
</comment>
<name>A0ABU2L3S2_9ACTN</name>
<dbReference type="Pfam" id="PF13411">
    <property type="entry name" value="MerR_1"/>
    <property type="match status" value="1"/>
</dbReference>
<dbReference type="Proteomes" id="UP001183388">
    <property type="component" value="Unassembled WGS sequence"/>
</dbReference>
<dbReference type="PROSITE" id="PS50937">
    <property type="entry name" value="HTH_MERR_2"/>
    <property type="match status" value="1"/>
</dbReference>
<dbReference type="SUPFAM" id="SSF46955">
    <property type="entry name" value="Putative DNA-binding domain"/>
    <property type="match status" value="1"/>
</dbReference>
<proteinExistence type="predicted"/>
<dbReference type="InterPro" id="IPR047057">
    <property type="entry name" value="MerR_fam"/>
</dbReference>